<dbReference type="Pfam" id="PF07703">
    <property type="entry name" value="A2M_BRD"/>
    <property type="match status" value="1"/>
</dbReference>
<protein>
    <recommendedName>
        <fullName evidence="1">Alpha-2-macroglobulin bait region domain-containing protein</fullName>
    </recommendedName>
</protein>
<evidence type="ECO:0000313" key="2">
    <source>
        <dbReference type="EMBL" id="GMR30530.1"/>
    </source>
</evidence>
<evidence type="ECO:0000259" key="1">
    <source>
        <dbReference type="SMART" id="SM01359"/>
    </source>
</evidence>
<proteinExistence type="predicted"/>
<sequence>QFQFVKGVWSGNLDLSSCAGERDDPTAPLDKAITVNAILRDKGGGNVAEATAIFDPFEPRFELVPLRPGIGERANRFTLLSVAADGATGAAITVNASCLPSGGQKFNAMRTEKGKVGDTIQFGTSESWKDGNGVSKCAVIAIQAARHLKDGTFSRRRTLLLPVISASTHLALSWVDPINGVYKAGDQIVIRVDTQGRYAPNYVVHCNGRHQAAAGTLTGSVAPLTINVTPEMKGVCLLAVYTAQGKIEADVLLFIVKEACQHSVTPIGGATRPGAEIAVQLDAPKEGVALLSAIDDRLNWISDKPRTWTDLLPSKFWSYQSSTDSSNCTANLINYKEVENDI</sequence>
<organism evidence="2 3">
    <name type="scientific">Pristionchus mayeri</name>
    <dbReference type="NCBI Taxonomy" id="1317129"/>
    <lineage>
        <taxon>Eukaryota</taxon>
        <taxon>Metazoa</taxon>
        <taxon>Ecdysozoa</taxon>
        <taxon>Nematoda</taxon>
        <taxon>Chromadorea</taxon>
        <taxon>Rhabditida</taxon>
        <taxon>Rhabditina</taxon>
        <taxon>Diplogasteromorpha</taxon>
        <taxon>Diplogasteroidea</taxon>
        <taxon>Neodiplogasteridae</taxon>
        <taxon>Pristionchus</taxon>
    </lineage>
</organism>
<dbReference type="Proteomes" id="UP001328107">
    <property type="component" value="Unassembled WGS sequence"/>
</dbReference>
<feature type="domain" description="Alpha-2-macroglobulin bait region" evidence="1">
    <location>
        <begin position="170"/>
        <end position="301"/>
    </location>
</feature>
<reference evidence="3" key="1">
    <citation type="submission" date="2022-10" db="EMBL/GenBank/DDBJ databases">
        <title>Genome assembly of Pristionchus species.</title>
        <authorList>
            <person name="Yoshida K."/>
            <person name="Sommer R.J."/>
        </authorList>
    </citation>
    <scope>NUCLEOTIDE SEQUENCE [LARGE SCALE GENOMIC DNA]</scope>
    <source>
        <strain evidence="3">RS5460</strain>
    </source>
</reference>
<evidence type="ECO:0000313" key="3">
    <source>
        <dbReference type="Proteomes" id="UP001328107"/>
    </source>
</evidence>
<dbReference type="EMBL" id="BTRK01000001">
    <property type="protein sequence ID" value="GMR30530.1"/>
    <property type="molecule type" value="Genomic_DNA"/>
</dbReference>
<feature type="non-terminal residue" evidence="2">
    <location>
        <position position="1"/>
    </location>
</feature>
<gene>
    <name evidence="2" type="ORF">PMAYCL1PPCAC_00725</name>
</gene>
<dbReference type="AlphaFoldDB" id="A0AAN5C4P0"/>
<dbReference type="SMART" id="SM01359">
    <property type="entry name" value="A2M_N_2"/>
    <property type="match status" value="1"/>
</dbReference>
<feature type="non-terminal residue" evidence="2">
    <location>
        <position position="342"/>
    </location>
</feature>
<name>A0AAN5C4P0_9BILA</name>
<comment type="caution">
    <text evidence="2">The sequence shown here is derived from an EMBL/GenBank/DDBJ whole genome shotgun (WGS) entry which is preliminary data.</text>
</comment>
<accession>A0AAN5C4P0</accession>
<keyword evidence="3" id="KW-1185">Reference proteome</keyword>
<dbReference type="InterPro" id="IPR011625">
    <property type="entry name" value="A2M_N_BRD"/>
</dbReference>